<dbReference type="EMBL" id="PP965497">
    <property type="protein sequence ID" value="XCO00305.1"/>
    <property type="molecule type" value="Genomic_DNA"/>
</dbReference>
<sequence length="32" mass="3920">MYFYILEDIPHSIFKIVIPEYLYTSRTNILIL</sequence>
<accession>A0AAU8MGC2</accession>
<organism evidence="1">
    <name type="scientific">Geladintestivirus 1</name>
    <dbReference type="NCBI Taxonomy" id="3233133"/>
    <lineage>
        <taxon>Viruses</taxon>
        <taxon>Duplodnaviria</taxon>
        <taxon>Heunggongvirae</taxon>
        <taxon>Uroviricota</taxon>
        <taxon>Caudoviricetes</taxon>
        <taxon>Crassvirales</taxon>
    </lineage>
</organism>
<proteinExistence type="predicted"/>
<protein>
    <submittedName>
        <fullName evidence="1">Uncharacterized protein</fullName>
    </submittedName>
</protein>
<evidence type="ECO:0000313" key="1">
    <source>
        <dbReference type="EMBL" id="XCO00305.1"/>
    </source>
</evidence>
<name>A0AAU8MGC2_9CAUD</name>
<reference evidence="1" key="1">
    <citation type="submission" date="2024-06" db="EMBL/GenBank/DDBJ databases">
        <title>Intestivirid acquisition increases across infancy in a wild primate population.</title>
        <authorList>
            <person name="Schneider-Creas I.A."/>
            <person name="Moya I.L."/>
            <person name="Chiou K.L."/>
            <person name="Baniel A."/>
            <person name="Azanaw Haile A."/>
            <person name="Kebede F."/>
            <person name="Abebe B."/>
            <person name="Snyder-Mackler N."/>
            <person name="Varsani A."/>
        </authorList>
    </citation>
    <scope>NUCLEOTIDE SEQUENCE</scope>
    <source>
        <strain evidence="1">Int_RNL_2016_0117_DIX</strain>
    </source>
</reference>